<dbReference type="PROSITE" id="PS00141">
    <property type="entry name" value="ASP_PROTEASE"/>
    <property type="match status" value="1"/>
</dbReference>
<protein>
    <recommendedName>
        <fullName evidence="3">CCHC-type domain-containing protein</fullName>
    </recommendedName>
</protein>
<accession>A0A8R2JKW4</accession>
<dbReference type="RefSeq" id="XP_029341132.1">
    <property type="nucleotide sequence ID" value="XM_029485272.1"/>
</dbReference>
<dbReference type="OrthoDB" id="6611717at2759"/>
<dbReference type="KEGG" id="api:103310527"/>
<dbReference type="GO" id="GO:0006508">
    <property type="term" value="P:proteolysis"/>
    <property type="evidence" value="ECO:0007669"/>
    <property type="project" value="InterPro"/>
</dbReference>
<dbReference type="SUPFAM" id="SSF57756">
    <property type="entry name" value="Retrovirus zinc finger-like domains"/>
    <property type="match status" value="1"/>
</dbReference>
<feature type="domain" description="CCHC-type" evidence="3">
    <location>
        <begin position="282"/>
        <end position="297"/>
    </location>
</feature>
<dbReference type="AlphaFoldDB" id="A0A8R2JKW4"/>
<dbReference type="InterPro" id="IPR001878">
    <property type="entry name" value="Znf_CCHC"/>
</dbReference>
<proteinExistence type="predicted"/>
<dbReference type="GO" id="GO:0003676">
    <property type="term" value="F:nucleic acid binding"/>
    <property type="evidence" value="ECO:0007669"/>
    <property type="project" value="InterPro"/>
</dbReference>
<organism evidence="4 5">
    <name type="scientific">Acyrthosiphon pisum</name>
    <name type="common">Pea aphid</name>
    <dbReference type="NCBI Taxonomy" id="7029"/>
    <lineage>
        <taxon>Eukaryota</taxon>
        <taxon>Metazoa</taxon>
        <taxon>Ecdysozoa</taxon>
        <taxon>Arthropoda</taxon>
        <taxon>Hexapoda</taxon>
        <taxon>Insecta</taxon>
        <taxon>Pterygota</taxon>
        <taxon>Neoptera</taxon>
        <taxon>Paraneoptera</taxon>
        <taxon>Hemiptera</taxon>
        <taxon>Sternorrhyncha</taxon>
        <taxon>Aphidomorpha</taxon>
        <taxon>Aphidoidea</taxon>
        <taxon>Aphididae</taxon>
        <taxon>Macrosiphini</taxon>
        <taxon>Acyrthosiphon</taxon>
    </lineage>
</organism>
<dbReference type="InterPro" id="IPR001969">
    <property type="entry name" value="Aspartic_peptidase_AS"/>
</dbReference>
<dbReference type="InterPro" id="IPR036875">
    <property type="entry name" value="Znf_CCHC_sf"/>
</dbReference>
<evidence type="ECO:0000256" key="2">
    <source>
        <dbReference type="SAM" id="MobiDB-lite"/>
    </source>
</evidence>
<reference evidence="5" key="1">
    <citation type="submission" date="2010-06" db="EMBL/GenBank/DDBJ databases">
        <authorList>
            <person name="Jiang H."/>
            <person name="Abraham K."/>
            <person name="Ali S."/>
            <person name="Alsbrooks S.L."/>
            <person name="Anim B.N."/>
            <person name="Anosike U.S."/>
            <person name="Attaway T."/>
            <person name="Bandaranaike D.P."/>
            <person name="Battles P.K."/>
            <person name="Bell S.N."/>
            <person name="Bell A.V."/>
            <person name="Beltran B."/>
            <person name="Bickham C."/>
            <person name="Bustamante Y."/>
            <person name="Caleb T."/>
            <person name="Canada A."/>
            <person name="Cardenas V."/>
            <person name="Carter K."/>
            <person name="Chacko J."/>
            <person name="Chandrabose M.N."/>
            <person name="Chavez D."/>
            <person name="Chavez A."/>
            <person name="Chen L."/>
            <person name="Chu H.-S."/>
            <person name="Claassen K.J."/>
            <person name="Cockrell R."/>
            <person name="Collins M."/>
            <person name="Cooper J.A."/>
            <person name="Cree A."/>
            <person name="Curry S.M."/>
            <person name="Da Y."/>
            <person name="Dao M.D."/>
            <person name="Das B."/>
            <person name="Davila M.-L."/>
            <person name="Davy-Carroll L."/>
            <person name="Denson S."/>
            <person name="Dinh H."/>
            <person name="Ebong V.E."/>
            <person name="Edwards J.R."/>
            <person name="Egan A."/>
            <person name="El-Daye J."/>
            <person name="Escobedo L."/>
            <person name="Fernandez S."/>
            <person name="Fernando P.R."/>
            <person name="Flagg N."/>
            <person name="Forbes L.D."/>
            <person name="Fowler R.G."/>
            <person name="Fu Q."/>
            <person name="Gabisi R.A."/>
            <person name="Ganer J."/>
            <person name="Garbino Pronczuk A."/>
            <person name="Garcia R.M."/>
            <person name="Garner T."/>
            <person name="Garrett T.E."/>
            <person name="Gonzalez D.A."/>
            <person name="Hamid H."/>
            <person name="Hawkins E.S."/>
            <person name="Hirani K."/>
            <person name="Hogues M.E."/>
            <person name="Hollins B."/>
            <person name="Hsiao C.-H."/>
            <person name="Jabil R."/>
            <person name="James M.L."/>
            <person name="Jhangiani S.N."/>
            <person name="Johnson B."/>
            <person name="Johnson Q."/>
            <person name="Joshi V."/>
            <person name="Kalu J.B."/>
            <person name="Kam C."/>
            <person name="Kashfia A."/>
            <person name="Keebler J."/>
            <person name="Kisamo H."/>
            <person name="Kovar C.L."/>
            <person name="Lago L.A."/>
            <person name="Lai C.-Y."/>
            <person name="Laidlaw J."/>
            <person name="Lara F."/>
            <person name="Le T.-K."/>
            <person name="Lee S.L."/>
            <person name="Legall F.H."/>
            <person name="Lemon S.J."/>
            <person name="Lewis L.R."/>
            <person name="Li B."/>
            <person name="Liu Y."/>
            <person name="Liu Y.-S."/>
            <person name="Lopez J."/>
            <person name="Lozado R.J."/>
            <person name="Lu J."/>
            <person name="Madu R.C."/>
            <person name="Maheshwari M."/>
            <person name="Maheshwari R."/>
            <person name="Malloy K."/>
            <person name="Martinez E."/>
            <person name="Mathew T."/>
            <person name="Mercado I.C."/>
            <person name="Mercado C."/>
            <person name="Meyer B."/>
            <person name="Montgomery K."/>
            <person name="Morgan M.B."/>
            <person name="Munidasa M."/>
            <person name="Nazareth L.V."/>
            <person name="Nelson J."/>
            <person name="Ng B.M."/>
            <person name="Nguyen N.B."/>
            <person name="Nguyen P.Q."/>
            <person name="Nguyen T."/>
            <person name="Obregon M."/>
            <person name="Okwuonu G.O."/>
            <person name="Onwere C.G."/>
            <person name="Orozco G."/>
            <person name="Parra A."/>
            <person name="Patel S."/>
            <person name="Patil S."/>
            <person name="Perez A."/>
            <person name="Perez Y."/>
            <person name="Pham C."/>
            <person name="Primus E.L."/>
            <person name="Pu L.-L."/>
            <person name="Puazo M."/>
            <person name="Qin X."/>
            <person name="Quiroz J.B."/>
            <person name="Reese J."/>
            <person name="Richards S."/>
            <person name="Rives C.M."/>
            <person name="Robberts R."/>
            <person name="Ruiz S.J."/>
            <person name="Ruiz M.J."/>
            <person name="Santibanez J."/>
            <person name="Schneider B.W."/>
            <person name="Sisson I."/>
            <person name="Smith M."/>
            <person name="Sodergren E."/>
            <person name="Song X.-Z."/>
            <person name="Song B.B."/>
            <person name="Summersgill H."/>
            <person name="Thelus R."/>
            <person name="Thornton R.D."/>
            <person name="Trejos Z.Y."/>
            <person name="Usmani K."/>
            <person name="Vattathil S."/>
            <person name="Villasana D."/>
            <person name="Walker D.L."/>
            <person name="Wang S."/>
            <person name="Wang K."/>
            <person name="White C.S."/>
            <person name="Williams A.C."/>
            <person name="Williamson J."/>
            <person name="Wilson K."/>
            <person name="Woghiren I.O."/>
            <person name="Woodworth J.R."/>
            <person name="Worley K.C."/>
            <person name="Wright R.A."/>
            <person name="Wu W."/>
            <person name="Young L."/>
            <person name="Zhang L."/>
            <person name="Zhang J."/>
            <person name="Zhu Y."/>
            <person name="Muzny D.M."/>
            <person name="Weinstock G."/>
            <person name="Gibbs R.A."/>
        </authorList>
    </citation>
    <scope>NUCLEOTIDE SEQUENCE [LARGE SCALE GENOMIC DNA]</scope>
    <source>
        <strain evidence="5">LSR1</strain>
    </source>
</reference>
<dbReference type="InterPro" id="IPR021109">
    <property type="entry name" value="Peptidase_aspartic_dom_sf"/>
</dbReference>
<dbReference type="Proteomes" id="UP000007819">
    <property type="component" value="Chromosome X"/>
</dbReference>
<dbReference type="GO" id="GO:0008270">
    <property type="term" value="F:zinc ion binding"/>
    <property type="evidence" value="ECO:0007669"/>
    <property type="project" value="UniProtKB-KW"/>
</dbReference>
<evidence type="ECO:0000256" key="1">
    <source>
        <dbReference type="PROSITE-ProRule" id="PRU00047"/>
    </source>
</evidence>
<reference evidence="4" key="2">
    <citation type="submission" date="2022-06" db="UniProtKB">
        <authorList>
            <consortium name="EnsemblMetazoa"/>
        </authorList>
    </citation>
    <scope>IDENTIFICATION</scope>
</reference>
<keyword evidence="1" id="KW-0862">Zinc</keyword>
<dbReference type="Pfam" id="PF13650">
    <property type="entry name" value="Asp_protease_2"/>
    <property type="match status" value="1"/>
</dbReference>
<dbReference type="EnsemblMetazoa" id="XM_029485272.1">
    <property type="protein sequence ID" value="XP_029341132.1"/>
    <property type="gene ID" value="LOC103310527"/>
</dbReference>
<evidence type="ECO:0000313" key="4">
    <source>
        <dbReference type="EnsemblMetazoa" id="XP_029341132.1"/>
    </source>
</evidence>
<dbReference type="Gene3D" id="2.40.70.10">
    <property type="entry name" value="Acid Proteases"/>
    <property type="match status" value="1"/>
</dbReference>
<evidence type="ECO:0000259" key="3">
    <source>
        <dbReference type="PROSITE" id="PS50158"/>
    </source>
</evidence>
<dbReference type="Pfam" id="PF00098">
    <property type="entry name" value="zf-CCHC"/>
    <property type="match status" value="1"/>
</dbReference>
<dbReference type="CDD" id="cd00303">
    <property type="entry name" value="retropepsin_like"/>
    <property type="match status" value="1"/>
</dbReference>
<dbReference type="Gene3D" id="4.10.60.10">
    <property type="entry name" value="Zinc finger, CCHC-type"/>
    <property type="match status" value="1"/>
</dbReference>
<keyword evidence="1" id="KW-0479">Metal-binding</keyword>
<keyword evidence="1" id="KW-0863">Zinc-finger</keyword>
<keyword evidence="5" id="KW-1185">Reference proteome</keyword>
<dbReference type="SMART" id="SM00343">
    <property type="entry name" value="ZnF_C2HC"/>
    <property type="match status" value="2"/>
</dbReference>
<dbReference type="SUPFAM" id="SSF50630">
    <property type="entry name" value="Acid proteases"/>
    <property type="match status" value="1"/>
</dbReference>
<feature type="region of interest" description="Disordered" evidence="2">
    <location>
        <begin position="218"/>
        <end position="270"/>
    </location>
</feature>
<evidence type="ECO:0000313" key="5">
    <source>
        <dbReference type="Proteomes" id="UP000007819"/>
    </source>
</evidence>
<dbReference type="GO" id="GO:0004190">
    <property type="term" value="F:aspartic-type endopeptidase activity"/>
    <property type="evidence" value="ECO:0007669"/>
    <property type="project" value="InterPro"/>
</dbReference>
<feature type="compositionally biased region" description="Polar residues" evidence="2">
    <location>
        <begin position="256"/>
        <end position="270"/>
    </location>
</feature>
<dbReference type="GeneID" id="103310527"/>
<dbReference type="PROSITE" id="PS50158">
    <property type="entry name" value="ZF_CCHC"/>
    <property type="match status" value="1"/>
</dbReference>
<sequence>MVNEKGSPPLSEDLKAPKYTELFNAVTELRNKLSQLETSRPTMETVSAPTVDYRILPDVGTAIWTFTGHESSAQAEDWVSSVDGLAQVNQWPLRHHLLYVRSHLSSAARSWYLMQDFLVWEDFLKGFRKAFVRTLRKADLWRELEARIQAPGEPTIDYFYAKVGLCRSLDLTFNETRDYVLEGLRSQQQSDWVFGRRQTDIDEILGDMREWERMRTQRNEKFDSANPSTAKLRQPKSKPPAEPTNYRPDKDVVSLPKTSTDAAVATRTPSSEMSSSQATYYCYNCRAQGHISRDCPKPKRPMKCTNCNSNRHTVKRCPTVATDSSATAPAADQAYRADATTMSGTSKNPFIKTVYVNGRPVNGLIDTGSSAVLIRSSIARECGLIVRDTVCPLFTVGNADAPSTMTIGEGDADVTIDNQTPQLSLILAVTD</sequence>
<name>A0A8R2JKW4_ACYPI</name>